<evidence type="ECO:0000313" key="2">
    <source>
        <dbReference type="Proteomes" id="UP000830395"/>
    </source>
</evidence>
<accession>A0ACC5YNT4</accession>
<comment type="caution">
    <text evidence="1">The sequence shown here is derived from an EMBL/GenBank/DDBJ whole genome shotgun (WGS) entry which is preliminary data.</text>
</comment>
<protein>
    <submittedName>
        <fullName evidence="1">Uncharacterized protein</fullName>
    </submittedName>
</protein>
<reference evidence="1" key="1">
    <citation type="submission" date="2020-02" db="EMBL/GenBank/DDBJ databases">
        <title>Genome sequencing of the panga catfish, Pangasius djambal.</title>
        <authorList>
            <person name="Wen M."/>
            <person name="Zahm M."/>
            <person name="Roques C."/>
            <person name="Cabau C."/>
            <person name="Klopp C."/>
            <person name="Donnadieu C."/>
            <person name="Jouanno E."/>
            <person name="Avarre J.-C."/>
            <person name="Campet M."/>
            <person name="Ha T."/>
            <person name="Dugue R."/>
            <person name="Lampietro C."/>
            <person name="Louis A."/>
            <person name="Herpin A."/>
            <person name="Echchiki A."/>
            <person name="Berthelot C."/>
            <person name="Parey E."/>
            <person name="Roest-Crollius H."/>
            <person name="Braasch I."/>
            <person name="Postlethwait J.H."/>
            <person name="Bobe J."/>
            <person name="Montfort J."/>
            <person name="Bouchez O."/>
            <person name="Begum T."/>
            <person name="Schartl M."/>
            <person name="Gustiano R."/>
            <person name="Guiguen Y."/>
        </authorList>
    </citation>
    <scope>NUCLEOTIDE SEQUENCE</scope>
    <source>
        <strain evidence="1">Pdj_M5554</strain>
    </source>
</reference>
<proteinExistence type="predicted"/>
<sequence length="318" mass="35693">MDRNTDTSKLAVSSPDDRAWSGCVVLFLRCCSPEPDLLSFYKDQQEKFSVFKTIKLTLTGCVVLFLRCCSPEPDLLSFYKDQQEKFSVFKTIKLTLTDVAGGLDGYEILKLHDADPFLGVELKFMDVIPCRRFLDSYMCGSLLQSLSQHASRLLSLPDSVGVETMLKAGTHTLDHSLRDLELCLQLIYQSQDGRKAVAFDSVVTGTRPGTDPSDRSGGVDDRPLTPADQQRFASHVGRDWKRVGRALQKNCRALKGAAIDNLAYEYEREGLYEQAYQLLGRFIQSEGRNARLGRLISALEEAKLISMAEIMLDMQPRE</sequence>
<gene>
    <name evidence="1" type="ORF">PDJAM_G00022400</name>
</gene>
<dbReference type="EMBL" id="CM040985">
    <property type="protein sequence ID" value="MCJ8737295.1"/>
    <property type="molecule type" value="Genomic_DNA"/>
</dbReference>
<evidence type="ECO:0000313" key="1">
    <source>
        <dbReference type="EMBL" id="MCJ8737295.1"/>
    </source>
</evidence>
<dbReference type="Proteomes" id="UP000830395">
    <property type="component" value="Chromosome 11"/>
</dbReference>
<organism evidence="1 2">
    <name type="scientific">Pangasius djambal</name>
    <dbReference type="NCBI Taxonomy" id="1691987"/>
    <lineage>
        <taxon>Eukaryota</taxon>
        <taxon>Metazoa</taxon>
        <taxon>Chordata</taxon>
        <taxon>Craniata</taxon>
        <taxon>Vertebrata</taxon>
        <taxon>Euteleostomi</taxon>
        <taxon>Actinopterygii</taxon>
        <taxon>Neopterygii</taxon>
        <taxon>Teleostei</taxon>
        <taxon>Ostariophysi</taxon>
        <taxon>Siluriformes</taxon>
        <taxon>Pangasiidae</taxon>
        <taxon>Pangasius</taxon>
    </lineage>
</organism>
<keyword evidence="2" id="KW-1185">Reference proteome</keyword>
<name>A0ACC5YNT4_9TELE</name>